<dbReference type="Proteomes" id="UP000033352">
    <property type="component" value="Unassembled WGS sequence"/>
</dbReference>
<evidence type="ECO:0008006" key="3">
    <source>
        <dbReference type="Google" id="ProtNLM"/>
    </source>
</evidence>
<protein>
    <recommendedName>
        <fullName evidence="3">CHAP domain-containing protein</fullName>
    </recommendedName>
</protein>
<dbReference type="Gene3D" id="3.90.1720.10">
    <property type="entry name" value="endopeptidase domain like (from Nostoc punctiforme)"/>
    <property type="match status" value="1"/>
</dbReference>
<name>A0A0F1BF28_9ENTR</name>
<sequence>MSWNKHEAVSYARSHALTHTGHYCARAIAAAIRAGGLKIEGANAKDFWRSLEKAGFTKVYGTPIEGDIAVIDALPGPNQYGHVCIYDGAGTWYSDFKQRTLYPGPIYRQLQPAVTLYRHY</sequence>
<evidence type="ECO:0000313" key="1">
    <source>
        <dbReference type="EMBL" id="KJN32663.1"/>
    </source>
</evidence>
<dbReference type="EMBL" id="JZYX01000002">
    <property type="protein sequence ID" value="KJN32663.1"/>
    <property type="molecule type" value="Genomic_DNA"/>
</dbReference>
<dbReference type="OrthoDB" id="5522511at2"/>
<comment type="caution">
    <text evidence="1">The sequence shown here is derived from an EMBL/GenBank/DDBJ whole genome shotgun (WGS) entry which is preliminary data.</text>
</comment>
<organism evidence="1 2">
    <name type="scientific">Enterobacter sichuanensis</name>
    <dbReference type="NCBI Taxonomy" id="2071710"/>
    <lineage>
        <taxon>Bacteria</taxon>
        <taxon>Pseudomonadati</taxon>
        <taxon>Pseudomonadota</taxon>
        <taxon>Gammaproteobacteria</taxon>
        <taxon>Enterobacterales</taxon>
        <taxon>Enterobacteriaceae</taxon>
        <taxon>Enterobacter</taxon>
        <taxon>Enterobacter cloacae complex</taxon>
    </lineage>
</organism>
<evidence type="ECO:0000313" key="2">
    <source>
        <dbReference type="Proteomes" id="UP000033352"/>
    </source>
</evidence>
<accession>A0A0F1BF28</accession>
<dbReference type="PATRIC" id="fig|1619248.3.peg.1386"/>
<dbReference type="RefSeq" id="WP_045284464.1">
    <property type="nucleotide sequence ID" value="NZ_JZYX01000002.1"/>
</dbReference>
<proteinExistence type="predicted"/>
<gene>
    <name evidence="1" type="ORF">SS37_01265</name>
</gene>
<dbReference type="AlphaFoldDB" id="A0A0F1BF28"/>
<reference evidence="1 2" key="1">
    <citation type="submission" date="2015-03" db="EMBL/GenBank/DDBJ databases">
        <authorList>
            <person name="McCorrison J."/>
            <person name="Sanka R."/>
            <person name="Adams M."/>
            <person name="Brinkac L."/>
            <person name="Nierman W."/>
            <person name="Sutton G."/>
            <person name="Nelson K."/>
            <person name="Kiedrowski L."/>
            <person name="Guerrero D."/>
            <person name="Bonomo R."/>
        </authorList>
    </citation>
    <scope>NUCLEOTIDE SEQUENCE [LARGE SCALE GENOMIC DNA]</scope>
    <source>
        <strain evidence="1 2">35699</strain>
    </source>
</reference>